<evidence type="ECO:0000256" key="4">
    <source>
        <dbReference type="ARBA" id="ARBA00023136"/>
    </source>
</evidence>
<evidence type="ECO:0000256" key="3">
    <source>
        <dbReference type="ARBA" id="ARBA00022989"/>
    </source>
</evidence>
<organism evidence="6 7">
    <name type="scientific">Lacrimispora xylanisolvens</name>
    <dbReference type="NCBI Taxonomy" id="384636"/>
    <lineage>
        <taxon>Bacteria</taxon>
        <taxon>Bacillati</taxon>
        <taxon>Bacillota</taxon>
        <taxon>Clostridia</taxon>
        <taxon>Lachnospirales</taxon>
        <taxon>Lachnospiraceae</taxon>
        <taxon>Lacrimispora</taxon>
    </lineage>
</organism>
<dbReference type="PANTHER" id="PTHR43427:SF12">
    <property type="entry name" value="CHLORIDE TRANSPORTER"/>
    <property type="match status" value="1"/>
</dbReference>
<dbReference type="GO" id="GO:0015108">
    <property type="term" value="F:chloride transmembrane transporter activity"/>
    <property type="evidence" value="ECO:0007669"/>
    <property type="project" value="InterPro"/>
</dbReference>
<dbReference type="EMBL" id="PTJA01000006">
    <property type="protein sequence ID" value="PPK80421.1"/>
    <property type="molecule type" value="Genomic_DNA"/>
</dbReference>
<name>A0A2S6HS64_9FIRM</name>
<feature type="transmembrane region" description="Helical" evidence="5">
    <location>
        <begin position="142"/>
        <end position="167"/>
    </location>
</feature>
<proteinExistence type="predicted"/>
<feature type="transmembrane region" description="Helical" evidence="5">
    <location>
        <begin position="12"/>
        <end position="41"/>
    </location>
</feature>
<protein>
    <submittedName>
        <fullName evidence="6">H+/Cl-antiporter ClcA</fullName>
    </submittedName>
</protein>
<feature type="transmembrane region" description="Helical" evidence="5">
    <location>
        <begin position="256"/>
        <end position="276"/>
    </location>
</feature>
<dbReference type="Pfam" id="PF00654">
    <property type="entry name" value="Voltage_CLC"/>
    <property type="match status" value="1"/>
</dbReference>
<comment type="caution">
    <text evidence="6">The sequence shown here is derived from an EMBL/GenBank/DDBJ whole genome shotgun (WGS) entry which is preliminary data.</text>
</comment>
<evidence type="ECO:0000313" key="6">
    <source>
        <dbReference type="EMBL" id="PPK80421.1"/>
    </source>
</evidence>
<gene>
    <name evidence="6" type="ORF">BXY41_10611</name>
</gene>
<feature type="transmembrane region" description="Helical" evidence="5">
    <location>
        <begin position="215"/>
        <end position="236"/>
    </location>
</feature>
<dbReference type="Gene3D" id="1.10.3080.10">
    <property type="entry name" value="Clc chloride channel"/>
    <property type="match status" value="1"/>
</dbReference>
<dbReference type="Proteomes" id="UP000237749">
    <property type="component" value="Unassembled WGS sequence"/>
</dbReference>
<reference evidence="6 7" key="1">
    <citation type="submission" date="2018-02" db="EMBL/GenBank/DDBJ databases">
        <title>Genomic Encyclopedia of Archaeal and Bacterial Type Strains, Phase II (KMG-II): from individual species to whole genera.</title>
        <authorList>
            <person name="Goeker M."/>
        </authorList>
    </citation>
    <scope>NUCLEOTIDE SEQUENCE [LARGE SCALE GENOMIC DNA]</scope>
    <source>
        <strain evidence="6 7">DSM 3808</strain>
    </source>
</reference>
<dbReference type="OrthoDB" id="9767361at2"/>
<dbReference type="SUPFAM" id="SSF81340">
    <property type="entry name" value="Clc chloride channel"/>
    <property type="match status" value="1"/>
</dbReference>
<feature type="transmembrane region" description="Helical" evidence="5">
    <location>
        <begin position="179"/>
        <end position="199"/>
    </location>
</feature>
<dbReference type="AlphaFoldDB" id="A0A2S6HS64"/>
<evidence type="ECO:0000256" key="1">
    <source>
        <dbReference type="ARBA" id="ARBA00004141"/>
    </source>
</evidence>
<dbReference type="GO" id="GO:0016020">
    <property type="term" value="C:membrane"/>
    <property type="evidence" value="ECO:0007669"/>
    <property type="project" value="UniProtKB-SubCell"/>
</dbReference>
<feature type="transmembrane region" description="Helical" evidence="5">
    <location>
        <begin position="370"/>
        <end position="388"/>
    </location>
</feature>
<dbReference type="RefSeq" id="WP_104437125.1">
    <property type="nucleotide sequence ID" value="NZ_PTJA01000006.1"/>
</dbReference>
<feature type="transmembrane region" description="Helical" evidence="5">
    <location>
        <begin position="297"/>
        <end position="314"/>
    </location>
</feature>
<keyword evidence="4 5" id="KW-0472">Membrane</keyword>
<keyword evidence="2 5" id="KW-0812">Transmembrane</keyword>
<comment type="subcellular location">
    <subcellularLocation>
        <location evidence="1">Membrane</location>
        <topology evidence="1">Multi-pass membrane protein</topology>
    </subcellularLocation>
</comment>
<keyword evidence="3 5" id="KW-1133">Transmembrane helix</keyword>
<dbReference type="PANTHER" id="PTHR43427">
    <property type="entry name" value="CHLORIDE CHANNEL PROTEIN CLC-E"/>
    <property type="match status" value="1"/>
</dbReference>
<sequence>MFEEKLKNIRQLFIFGICAVIIGAVVGALDAGFGKMLIYLTGVRERYFFPLIIFLPAAGVIIAKAYSLFGGKCVKGMGLIFQVGHGEEDEIPLRLIPFTVIGTWLTHLFGGSAGREGVAVQIGATVSHWVGRKLNMVSDPKVFLVTGMAAGFSGLFQTPIAACFFALEVLIAGSLQYTALFPAVIAAFVATWVSGSLGLEKFHYNLQTQIQLDPVFLIKIILSGIIFGLVGAMFAHGLKLVKDKLNNRFKSPVSKIAIVGTILVILLMLSGMGRYSGLGTNLISASFHGDKIYQWDWVLKLVLTIITLAAGYQGGEVTPLFSIGSTLGAALAVILGLPVEFAAALGYTAVFGSATNTLLAPVFIGAEVFGYSYVPYFFLVCCVAYVFNDNKSIYSAQKNLQDML</sequence>
<evidence type="ECO:0000313" key="7">
    <source>
        <dbReference type="Proteomes" id="UP000237749"/>
    </source>
</evidence>
<evidence type="ECO:0000256" key="2">
    <source>
        <dbReference type="ARBA" id="ARBA00022692"/>
    </source>
</evidence>
<feature type="transmembrane region" description="Helical" evidence="5">
    <location>
        <begin position="47"/>
        <end position="69"/>
    </location>
</feature>
<dbReference type="InterPro" id="IPR014743">
    <property type="entry name" value="Cl-channel_core"/>
</dbReference>
<keyword evidence="7" id="KW-1185">Reference proteome</keyword>
<evidence type="ECO:0000256" key="5">
    <source>
        <dbReference type="SAM" id="Phobius"/>
    </source>
</evidence>
<dbReference type="InterPro" id="IPR050368">
    <property type="entry name" value="ClC-type_chloride_channel"/>
</dbReference>
<accession>A0A2S6HS64</accession>
<dbReference type="InterPro" id="IPR001807">
    <property type="entry name" value="ClC"/>
</dbReference>